<reference evidence="1" key="2">
    <citation type="journal article" date="2015" name="Fish Shellfish Immunol.">
        <title>Early steps in the European eel (Anguilla anguilla)-Vibrio vulnificus interaction in the gills: Role of the RtxA13 toxin.</title>
        <authorList>
            <person name="Callol A."/>
            <person name="Pajuelo D."/>
            <person name="Ebbesson L."/>
            <person name="Teles M."/>
            <person name="MacKenzie S."/>
            <person name="Amaro C."/>
        </authorList>
    </citation>
    <scope>NUCLEOTIDE SEQUENCE</scope>
</reference>
<dbReference type="AlphaFoldDB" id="A0A0E9SC03"/>
<accession>A0A0E9SC03</accession>
<proteinExistence type="predicted"/>
<reference evidence="1" key="1">
    <citation type="submission" date="2014-11" db="EMBL/GenBank/DDBJ databases">
        <authorList>
            <person name="Amaro Gonzalez C."/>
        </authorList>
    </citation>
    <scope>NUCLEOTIDE SEQUENCE</scope>
</reference>
<protein>
    <submittedName>
        <fullName evidence="1">Uncharacterized protein</fullName>
    </submittedName>
</protein>
<evidence type="ECO:0000313" key="1">
    <source>
        <dbReference type="EMBL" id="JAH38757.1"/>
    </source>
</evidence>
<organism evidence="1">
    <name type="scientific">Anguilla anguilla</name>
    <name type="common">European freshwater eel</name>
    <name type="synonym">Muraena anguilla</name>
    <dbReference type="NCBI Taxonomy" id="7936"/>
    <lineage>
        <taxon>Eukaryota</taxon>
        <taxon>Metazoa</taxon>
        <taxon>Chordata</taxon>
        <taxon>Craniata</taxon>
        <taxon>Vertebrata</taxon>
        <taxon>Euteleostomi</taxon>
        <taxon>Actinopterygii</taxon>
        <taxon>Neopterygii</taxon>
        <taxon>Teleostei</taxon>
        <taxon>Anguilliformes</taxon>
        <taxon>Anguillidae</taxon>
        <taxon>Anguilla</taxon>
    </lineage>
</organism>
<dbReference type="EMBL" id="GBXM01069820">
    <property type="protein sequence ID" value="JAH38757.1"/>
    <property type="molecule type" value="Transcribed_RNA"/>
</dbReference>
<name>A0A0E9SC03_ANGAN</name>
<sequence length="28" mass="3566">MDFQLFRFNWHFGLTESKSTEQRANRRY</sequence>